<evidence type="ECO:0000313" key="3">
    <source>
        <dbReference type="Proteomes" id="UP000191686"/>
    </source>
</evidence>
<evidence type="ECO:0000313" key="2">
    <source>
        <dbReference type="EMBL" id="MCW3716468.1"/>
    </source>
</evidence>
<reference evidence="2 3" key="2">
    <citation type="journal article" date="2017" name="Front. Microbiol.">
        <title>Genomics Reveals a Unique Clone of Burkholderia cenocepacia Harboring an Actively Excising Novel Genomic Island.</title>
        <authorList>
            <person name="Patil P.P."/>
            <person name="Mali S."/>
            <person name="Midha S."/>
            <person name="Gautam V."/>
            <person name="Dash L."/>
            <person name="Kumar S."/>
            <person name="Shastri J."/>
            <person name="Singhal L."/>
            <person name="Patil P.B."/>
        </authorList>
    </citation>
    <scope>NUCLEOTIDE SEQUENCE [LARGE SCALE GENOMIC DNA]</scope>
    <source>
        <strain evidence="2 3">BC-19</strain>
    </source>
</reference>
<dbReference type="Proteomes" id="UP000191686">
    <property type="component" value="Unassembled WGS sequence"/>
</dbReference>
<comment type="caution">
    <text evidence="2">The sequence shown here is derived from an EMBL/GenBank/DDBJ whole genome shotgun (WGS) entry which is preliminary data.</text>
</comment>
<dbReference type="AlphaFoldDB" id="A0ABD4UQL3"/>
<feature type="domain" description="Antitoxin Xre/MbcA/ParS-like toxin-binding" evidence="1">
    <location>
        <begin position="12"/>
        <end position="56"/>
    </location>
</feature>
<dbReference type="InterPro" id="IPR024467">
    <property type="entry name" value="Xre/MbcA/ParS-like_toxin-bd"/>
</dbReference>
<dbReference type="Pfam" id="PF09722">
    <property type="entry name" value="Xre_MbcA_ParS_C"/>
    <property type="match status" value="1"/>
</dbReference>
<gene>
    <name evidence="2" type="ORF">UE95_034815</name>
</gene>
<dbReference type="EMBL" id="JYMX02000044">
    <property type="protein sequence ID" value="MCW3716468.1"/>
    <property type="molecule type" value="Genomic_DNA"/>
</dbReference>
<organism evidence="2 3">
    <name type="scientific">Burkholderia cenocepacia</name>
    <dbReference type="NCBI Taxonomy" id="95486"/>
    <lineage>
        <taxon>Bacteria</taxon>
        <taxon>Pseudomonadati</taxon>
        <taxon>Pseudomonadota</taxon>
        <taxon>Betaproteobacteria</taxon>
        <taxon>Burkholderiales</taxon>
        <taxon>Burkholderiaceae</taxon>
        <taxon>Burkholderia</taxon>
        <taxon>Burkholderia cepacia complex</taxon>
    </lineage>
</organism>
<reference evidence="2 3" key="1">
    <citation type="journal article" date="2017" name="Front. Microbiol.">
        <title>Genomics reveals a unique clone of Burkholderia cenocepacia harbouring an actively excising novel genomic island.</title>
        <authorList>
            <person name="Patil P."/>
            <person name="Mali S."/>
            <person name="Midha S."/>
            <person name="Gautam V."/>
            <person name="Dash L."/>
            <person name="Kumar S."/>
            <person name="Shastri J."/>
            <person name="Singhal L."/>
            <person name="Patil P.B."/>
        </authorList>
    </citation>
    <scope>NUCLEOTIDE SEQUENCE [LARGE SCALE GENOMIC DNA]</scope>
    <source>
        <strain evidence="2 3">BC-19</strain>
    </source>
</reference>
<sequence length="59" mass="6738">MVNDSGEPEGFDAKRWLCTWLQEEVPSLGWRKPVIYLDSTDGEELVITTLMSMQSGAYR</sequence>
<accession>A0ABD4UQL3</accession>
<proteinExistence type="predicted"/>
<protein>
    <submittedName>
        <fullName evidence="2">MbcA/ParS/Xre antitoxin family protein</fullName>
    </submittedName>
</protein>
<name>A0ABD4UQL3_9BURK</name>
<evidence type="ECO:0000259" key="1">
    <source>
        <dbReference type="Pfam" id="PF09722"/>
    </source>
</evidence>